<organism evidence="3 4">
    <name type="scientific">Rubus argutus</name>
    <name type="common">Southern blackberry</name>
    <dbReference type="NCBI Taxonomy" id="59490"/>
    <lineage>
        <taxon>Eukaryota</taxon>
        <taxon>Viridiplantae</taxon>
        <taxon>Streptophyta</taxon>
        <taxon>Embryophyta</taxon>
        <taxon>Tracheophyta</taxon>
        <taxon>Spermatophyta</taxon>
        <taxon>Magnoliopsida</taxon>
        <taxon>eudicotyledons</taxon>
        <taxon>Gunneridae</taxon>
        <taxon>Pentapetalae</taxon>
        <taxon>rosids</taxon>
        <taxon>fabids</taxon>
        <taxon>Rosales</taxon>
        <taxon>Rosaceae</taxon>
        <taxon>Rosoideae</taxon>
        <taxon>Rosoideae incertae sedis</taxon>
        <taxon>Rubus</taxon>
    </lineage>
</organism>
<protein>
    <recommendedName>
        <fullName evidence="5">Transposase Tnp1/En/Spm-like domain-containing protein</fullName>
    </recommendedName>
</protein>
<evidence type="ECO:0000313" key="3">
    <source>
        <dbReference type="EMBL" id="KAK9905175.1"/>
    </source>
</evidence>
<dbReference type="Proteomes" id="UP001457282">
    <property type="component" value="Unassembled WGS sequence"/>
</dbReference>
<evidence type="ECO:0008006" key="5">
    <source>
        <dbReference type="Google" id="ProtNLM"/>
    </source>
</evidence>
<feature type="compositionally biased region" description="Basic residues" evidence="2">
    <location>
        <begin position="1"/>
        <end position="18"/>
    </location>
</feature>
<gene>
    <name evidence="3" type="ORF">M0R45_000431</name>
</gene>
<reference evidence="3 4" key="1">
    <citation type="journal article" date="2023" name="G3 (Bethesda)">
        <title>A chromosome-length genome assembly and annotation of blackberry (Rubus argutus, cv. 'Hillquist').</title>
        <authorList>
            <person name="Bruna T."/>
            <person name="Aryal R."/>
            <person name="Dudchenko O."/>
            <person name="Sargent D.J."/>
            <person name="Mead D."/>
            <person name="Buti M."/>
            <person name="Cavallini A."/>
            <person name="Hytonen T."/>
            <person name="Andres J."/>
            <person name="Pham M."/>
            <person name="Weisz D."/>
            <person name="Mascagni F."/>
            <person name="Usai G."/>
            <person name="Natali L."/>
            <person name="Bassil N."/>
            <person name="Fernandez G.E."/>
            <person name="Lomsadze A."/>
            <person name="Armour M."/>
            <person name="Olukolu B."/>
            <person name="Poorten T."/>
            <person name="Britton C."/>
            <person name="Davik J."/>
            <person name="Ashrafi H."/>
            <person name="Aiden E.L."/>
            <person name="Borodovsky M."/>
            <person name="Worthington M."/>
        </authorList>
    </citation>
    <scope>NUCLEOTIDE SEQUENCE [LARGE SCALE GENOMIC DNA]</scope>
    <source>
        <strain evidence="3">PI 553951</strain>
    </source>
</reference>
<feature type="compositionally biased region" description="Acidic residues" evidence="2">
    <location>
        <begin position="67"/>
        <end position="87"/>
    </location>
</feature>
<keyword evidence="4" id="KW-1185">Reference proteome</keyword>
<proteinExistence type="predicted"/>
<evidence type="ECO:0000256" key="1">
    <source>
        <dbReference type="SAM" id="Coils"/>
    </source>
</evidence>
<feature type="coiled-coil region" evidence="1">
    <location>
        <begin position="363"/>
        <end position="390"/>
    </location>
</feature>
<keyword evidence="1" id="KW-0175">Coiled coil</keyword>
<comment type="caution">
    <text evidence="3">The sequence shown here is derived from an EMBL/GenBank/DDBJ whole genome shotgun (WGS) entry which is preliminary data.</text>
</comment>
<dbReference type="Pfam" id="PF03004">
    <property type="entry name" value="Transposase_24"/>
    <property type="match status" value="1"/>
</dbReference>
<dbReference type="PANTHER" id="PTHR33018:SF34">
    <property type="entry name" value="OS02G0472350 PROTEIN"/>
    <property type="match status" value="1"/>
</dbReference>
<name>A0AAW1VPX9_RUBAR</name>
<dbReference type="AlphaFoldDB" id="A0AAW1VPX9"/>
<dbReference type="PANTHER" id="PTHR33018">
    <property type="entry name" value="OS10G0338966 PROTEIN-RELATED"/>
    <property type="match status" value="1"/>
</dbReference>
<dbReference type="EMBL" id="JBEDUW010000170">
    <property type="protein sequence ID" value="KAK9905175.1"/>
    <property type="molecule type" value="Genomic_DNA"/>
</dbReference>
<accession>A0AAW1VPX9</accession>
<evidence type="ECO:0000256" key="2">
    <source>
        <dbReference type="SAM" id="MobiDB-lite"/>
    </source>
</evidence>
<feature type="region of interest" description="Disordered" evidence="2">
    <location>
        <begin position="1"/>
        <end position="105"/>
    </location>
</feature>
<sequence length="650" mass="73076">MVGSAKNKKALKQKHARVTRQTVRNAHARDTHTKVGETCQDGSIPIDENLEPNLQQKNMPSMKEVIQEDEPISEDSFDEVDQEDEPMAQESAIDSRGRKKTRGPTKMKDIAVEPGSRVHVDFTDKGEPCGAGSISLSSYLGPLVREHVPVTLSDWRKLDDGIKVVLWKSIQARFDLDQEWQKAIVFKSMGCIWRASKSRLVSKIQAAKNKSERLQLKPKNIQHRTEWKRFVRAKTSTAFKAVSEKYRAIRRKQIPHTCSRKGMARLAEDMKKNSSDPSSVSRVKIWIKSRTRKDGKPVNTQVSETIEKLNQIEGISASSSTTSVRDDALSKVLGEDKPGRLRGMGRGMTITKLTFFQTKDKYVAKMQEEHSNMQERINHLENLVNKLVTDKIGGEADKTRDKTSAASINTNTSSKKKCKLLDWSGTEEIVAEGCWISSDPKELVNQIPLGPNAMKVWVDIPNIPDAFLWRPTSNMTFIQQAQGKTVAWPVERVIMQMDGQSEEQDNMSGASSKYTASRKCKLFDWCGKNELVAVGRWESCDPKRYWLMISEMTADNAASSPSSMNTNSKKKCKLLDANGSGQIVAEGRWSSSDPDQLVHFVPLGPNAMRVWVDTPKVPTASRWRPTSELEFIEDIVGTTVAWPIDKVLML</sequence>
<evidence type="ECO:0000313" key="4">
    <source>
        <dbReference type="Proteomes" id="UP001457282"/>
    </source>
</evidence>
<dbReference type="InterPro" id="IPR004252">
    <property type="entry name" value="Probable_transposase_24"/>
</dbReference>